<dbReference type="RefSeq" id="XP_012943946.1">
    <property type="nucleotide sequence ID" value="XM_013088492.2"/>
</dbReference>
<gene>
    <name evidence="3" type="primary">LOC106013267</name>
</gene>
<evidence type="ECO:0000313" key="2">
    <source>
        <dbReference type="Proteomes" id="UP000694888"/>
    </source>
</evidence>
<evidence type="ECO:0000313" key="3">
    <source>
        <dbReference type="RefSeq" id="XP_012943946.1"/>
    </source>
</evidence>
<sequence length="93" mass="9728">MGSLFKLLGLTILAALVLNVEGKMRIKRVVVNVNPPAGPPAPPSTTTAPPVTCGGQVCQSGQTCEQLWPPCAQPDPSNPDPPPCLPIDTCMWP</sequence>
<keyword evidence="1" id="KW-0732">Signal</keyword>
<accession>A0ABM1AAF5</accession>
<feature type="signal peptide" evidence="1">
    <location>
        <begin position="1"/>
        <end position="22"/>
    </location>
</feature>
<reference evidence="3" key="1">
    <citation type="submission" date="2025-08" db="UniProtKB">
        <authorList>
            <consortium name="RefSeq"/>
        </authorList>
    </citation>
    <scope>IDENTIFICATION</scope>
</reference>
<dbReference type="GeneID" id="106013267"/>
<feature type="chain" id="PRO_5047236961" evidence="1">
    <location>
        <begin position="23"/>
        <end position="93"/>
    </location>
</feature>
<keyword evidence="2" id="KW-1185">Reference proteome</keyword>
<evidence type="ECO:0000256" key="1">
    <source>
        <dbReference type="SAM" id="SignalP"/>
    </source>
</evidence>
<dbReference type="Proteomes" id="UP000694888">
    <property type="component" value="Unplaced"/>
</dbReference>
<protein>
    <submittedName>
        <fullName evidence="3">FH2 domain-containing protein 1</fullName>
    </submittedName>
</protein>
<organism evidence="2 3">
    <name type="scientific">Aplysia californica</name>
    <name type="common">California sea hare</name>
    <dbReference type="NCBI Taxonomy" id="6500"/>
    <lineage>
        <taxon>Eukaryota</taxon>
        <taxon>Metazoa</taxon>
        <taxon>Spiralia</taxon>
        <taxon>Lophotrochozoa</taxon>
        <taxon>Mollusca</taxon>
        <taxon>Gastropoda</taxon>
        <taxon>Heterobranchia</taxon>
        <taxon>Euthyneura</taxon>
        <taxon>Tectipleura</taxon>
        <taxon>Aplysiida</taxon>
        <taxon>Aplysioidea</taxon>
        <taxon>Aplysiidae</taxon>
        <taxon>Aplysia</taxon>
    </lineage>
</organism>
<proteinExistence type="predicted"/>
<name>A0ABM1AAF5_APLCA</name>